<reference evidence="2" key="1">
    <citation type="submission" date="2020-02" db="EMBL/GenBank/DDBJ databases">
        <authorList>
            <person name="Meier V. D."/>
        </authorList>
    </citation>
    <scope>NUCLEOTIDE SEQUENCE</scope>
    <source>
        <strain evidence="2">AVDCRST_MAG78</strain>
    </source>
</reference>
<evidence type="ECO:0000259" key="1">
    <source>
        <dbReference type="PROSITE" id="PS50983"/>
    </source>
</evidence>
<sequence>MRIASLLPSATEIAHFVGAGDALVGVTHECDYPPGVENLPRLTGTSIDQHSMTSAEIDAAVGERLTDAGSIYSLNAKLLEELEPDLVLTQGLCDVCAVSSNVVEQATAALPKTPRVLSMNPTTLNEVLDVTVEVGDAVGRGGEARARVAVLRERLARVEEAVAGLPRPRVGCVEWLDPPFSAGHWVPEMVRLAGGEELFARAGEPSERLSWGEVFGVAPEVLVLMPCGFDAARAAGEARVLPGIPGWEDLPAVENGRVWAVDANSYFSRPAPRLVEGVEILARILHPGALPDAPAPEDAACLAVPARRRA</sequence>
<evidence type="ECO:0000313" key="2">
    <source>
        <dbReference type="EMBL" id="CAA9423346.1"/>
    </source>
</evidence>
<proteinExistence type="predicted"/>
<dbReference type="PROSITE" id="PS50983">
    <property type="entry name" value="FE_B12_PBP"/>
    <property type="match status" value="1"/>
</dbReference>
<name>A0A6J4PTT9_9ACTN</name>
<feature type="domain" description="Fe/B12 periplasmic-binding" evidence="1">
    <location>
        <begin position="2"/>
        <end position="289"/>
    </location>
</feature>
<gene>
    <name evidence="2" type="ORF">AVDCRST_MAG78-1191</name>
</gene>
<dbReference type="SUPFAM" id="SSF53807">
    <property type="entry name" value="Helical backbone' metal receptor"/>
    <property type="match status" value="1"/>
</dbReference>
<dbReference type="PANTHER" id="PTHR42860">
    <property type="entry name" value="VITAMIN B12-BINDING PROTEIN"/>
    <property type="match status" value="1"/>
</dbReference>
<dbReference type="InterPro" id="IPR002491">
    <property type="entry name" value="ABC_transptr_periplasmic_BD"/>
</dbReference>
<organism evidence="2">
    <name type="scientific">uncultured Rubrobacteraceae bacterium</name>
    <dbReference type="NCBI Taxonomy" id="349277"/>
    <lineage>
        <taxon>Bacteria</taxon>
        <taxon>Bacillati</taxon>
        <taxon>Actinomycetota</taxon>
        <taxon>Rubrobacteria</taxon>
        <taxon>Rubrobacterales</taxon>
        <taxon>Rubrobacteraceae</taxon>
        <taxon>environmental samples</taxon>
    </lineage>
</organism>
<dbReference type="CDD" id="cd01144">
    <property type="entry name" value="BtuF"/>
    <property type="match status" value="1"/>
</dbReference>
<dbReference type="InterPro" id="IPR051030">
    <property type="entry name" value="Vitamin_B12-ABC_binding"/>
</dbReference>
<dbReference type="Pfam" id="PF01497">
    <property type="entry name" value="Peripla_BP_2"/>
    <property type="match status" value="1"/>
</dbReference>
<protein>
    <submittedName>
        <fullName evidence="2">ABC transporter, substrate-binding protein (Cluster 8, B12/iron complex)</fullName>
    </submittedName>
</protein>
<dbReference type="Gene3D" id="3.40.50.1980">
    <property type="entry name" value="Nitrogenase molybdenum iron protein domain"/>
    <property type="match status" value="2"/>
</dbReference>
<dbReference type="EMBL" id="CADCVB010000086">
    <property type="protein sequence ID" value="CAA9423346.1"/>
    <property type="molecule type" value="Genomic_DNA"/>
</dbReference>
<dbReference type="AlphaFoldDB" id="A0A6J4PTT9"/>
<accession>A0A6J4PTT9</accession>
<dbReference type="PANTHER" id="PTHR42860:SF1">
    <property type="entry name" value="VITAMIN B12-BINDING PROTEIN"/>
    <property type="match status" value="1"/>
</dbReference>